<comment type="caution">
    <text evidence="2">The sequence shown here is derived from an EMBL/GenBank/DDBJ whole genome shotgun (WGS) entry which is preliminary data.</text>
</comment>
<evidence type="ECO:0000313" key="2">
    <source>
        <dbReference type="EMBL" id="OHT08172.1"/>
    </source>
</evidence>
<evidence type="ECO:0000256" key="1">
    <source>
        <dbReference type="SAM" id="Coils"/>
    </source>
</evidence>
<evidence type="ECO:0000313" key="3">
    <source>
        <dbReference type="Proteomes" id="UP000179807"/>
    </source>
</evidence>
<dbReference type="AlphaFoldDB" id="A0A1J4KEJ9"/>
<accession>A0A1J4KEJ9</accession>
<name>A0A1J4KEJ9_9EUKA</name>
<keyword evidence="1" id="KW-0175">Coiled coil</keyword>
<dbReference type="RefSeq" id="XP_068361308.1">
    <property type="nucleotide sequence ID" value="XM_068503115.1"/>
</dbReference>
<dbReference type="EMBL" id="MLAK01000675">
    <property type="protein sequence ID" value="OHT08172.1"/>
    <property type="molecule type" value="Genomic_DNA"/>
</dbReference>
<dbReference type="OrthoDB" id="10442860at2759"/>
<reference evidence="2" key="1">
    <citation type="submission" date="2016-10" db="EMBL/GenBank/DDBJ databases">
        <authorList>
            <person name="Benchimol M."/>
            <person name="Almeida L.G."/>
            <person name="Vasconcelos A.T."/>
            <person name="Perreira-Neves A."/>
            <person name="Rosa I.A."/>
            <person name="Tasca T."/>
            <person name="Bogo M.R."/>
            <person name="de Souza W."/>
        </authorList>
    </citation>
    <scope>NUCLEOTIDE SEQUENCE [LARGE SCALE GENOMIC DNA]</scope>
    <source>
        <strain evidence="2">K</strain>
    </source>
</reference>
<sequence>MEARDRPDNGQAYKNMQHAIVEALHELGQYSPYNDNSVRMKELFSRVENAPIDANGHTETGPHRFSIFNSALCGRRSAAELFERVEDSNRQGAWWRLKMSYEDALDFALEQKSFKKMKQRVRNKNDQQQNKQFQFNPQNHIMMWSKSDVLETIEKIKSFAKYTSRLREENKELEEKSAQLTDEISQLRQSCSPDVMQMMETYLAAQEQVKLLKEQLLNAQKQLKLLNDQSIEIQE</sequence>
<protein>
    <submittedName>
        <fullName evidence="2">Uncharacterized protein</fullName>
    </submittedName>
</protein>
<gene>
    <name evidence="2" type="ORF">TRFO_23378</name>
</gene>
<dbReference type="GeneID" id="94837819"/>
<organism evidence="2 3">
    <name type="scientific">Tritrichomonas foetus</name>
    <dbReference type="NCBI Taxonomy" id="1144522"/>
    <lineage>
        <taxon>Eukaryota</taxon>
        <taxon>Metamonada</taxon>
        <taxon>Parabasalia</taxon>
        <taxon>Tritrichomonadida</taxon>
        <taxon>Tritrichomonadidae</taxon>
        <taxon>Tritrichomonas</taxon>
    </lineage>
</organism>
<proteinExistence type="predicted"/>
<dbReference type="Proteomes" id="UP000179807">
    <property type="component" value="Unassembled WGS sequence"/>
</dbReference>
<dbReference type="VEuPathDB" id="TrichDB:TRFO_23378"/>
<keyword evidence="3" id="KW-1185">Reference proteome</keyword>
<feature type="coiled-coil region" evidence="1">
    <location>
        <begin position="156"/>
        <end position="229"/>
    </location>
</feature>